<feature type="domain" description="RING-type" evidence="6">
    <location>
        <begin position="7"/>
        <end position="46"/>
    </location>
</feature>
<dbReference type="GO" id="GO:0008270">
    <property type="term" value="F:zinc ion binding"/>
    <property type="evidence" value="ECO:0007669"/>
    <property type="project" value="UniProtKB-KW"/>
</dbReference>
<dbReference type="SUPFAM" id="SSF57850">
    <property type="entry name" value="RING/U-box"/>
    <property type="match status" value="1"/>
</dbReference>
<dbReference type="GO" id="GO:0004842">
    <property type="term" value="F:ubiquitin-protein transferase activity"/>
    <property type="evidence" value="ECO:0007669"/>
    <property type="project" value="InterPro"/>
</dbReference>
<dbReference type="Pfam" id="PF13639">
    <property type="entry name" value="zf-RING_2"/>
    <property type="match status" value="1"/>
</dbReference>
<evidence type="ECO:0000313" key="8">
    <source>
        <dbReference type="WBParaSite" id="ACRNAN_scaffold8256.g31423.t1"/>
    </source>
</evidence>
<dbReference type="Proteomes" id="UP000887540">
    <property type="component" value="Unplaced"/>
</dbReference>
<dbReference type="SMART" id="SM00184">
    <property type="entry name" value="RING"/>
    <property type="match status" value="1"/>
</dbReference>
<dbReference type="WBParaSite" id="ACRNAN_scaffold8256.g31423.t1">
    <property type="protein sequence ID" value="ACRNAN_scaffold8256.g31423.t1"/>
    <property type="gene ID" value="ACRNAN_scaffold8256.g31423"/>
</dbReference>
<evidence type="ECO:0000256" key="3">
    <source>
        <dbReference type="PROSITE-ProRule" id="PRU00175"/>
    </source>
</evidence>
<keyword evidence="4" id="KW-0175">Coiled coil</keyword>
<evidence type="ECO:0000256" key="4">
    <source>
        <dbReference type="SAM" id="Coils"/>
    </source>
</evidence>
<dbReference type="InterPro" id="IPR001841">
    <property type="entry name" value="Znf_RING"/>
</dbReference>
<keyword evidence="1 3" id="KW-0863">Zinc-finger</keyword>
<feature type="compositionally biased region" description="Polar residues" evidence="5">
    <location>
        <begin position="198"/>
        <end position="209"/>
    </location>
</feature>
<sequence length="438" mass="51287">MSAIGECSVCSEPLEVQLATLPCGHIFHYECVEKWINMSKNCPKCRKSYNSEELIKLFTELVVENNCDTGHEFRDLFRNLNKIALSNKKLMQLHQDDYNSIETYKKKWQDACFEKEKAELRAVQAEIDLQELRKQHNEMKSLHETYIRNLEDQLEEIKAQLRKTYELATIIKKPASLMLNQPESSNSLGLEKAESSKSTKTPVHTVEPTQLKTTHFGDNTIYMETNTATILIKPNKNNIQKISNVVKNKIEICINCEVELVKMIQPNIVDQKGIDIEHYITAAELKENEILALTHHGLNYHIIRKEEVYLVIQNQSWMITRILSCWVIYSPYLKILYMATSWRKLNKNWDFFLIELKRYGPFHMVIFNSTYINCPIERLLEIFQASRAENMVLFNVKEPERQSFLENMPEAIQFNNAFLNSAFLKSIRFLKPNDSWSM</sequence>
<dbReference type="PANTHER" id="PTHR16047">
    <property type="entry name" value="RFWD3 PROTEIN"/>
    <property type="match status" value="1"/>
</dbReference>
<dbReference type="Gene3D" id="3.30.40.10">
    <property type="entry name" value="Zinc/RING finger domain, C3HC4 (zinc finger)"/>
    <property type="match status" value="1"/>
</dbReference>
<dbReference type="PROSITE" id="PS50089">
    <property type="entry name" value="ZF_RING_2"/>
    <property type="match status" value="1"/>
</dbReference>
<protein>
    <submittedName>
        <fullName evidence="8">RING-type domain-containing protein</fullName>
    </submittedName>
</protein>
<keyword evidence="1 3" id="KW-0479">Metal-binding</keyword>
<name>A0A914EGV0_9BILA</name>
<proteinExistence type="predicted"/>
<organism evidence="7 8">
    <name type="scientific">Acrobeloides nanus</name>
    <dbReference type="NCBI Taxonomy" id="290746"/>
    <lineage>
        <taxon>Eukaryota</taxon>
        <taxon>Metazoa</taxon>
        <taxon>Ecdysozoa</taxon>
        <taxon>Nematoda</taxon>
        <taxon>Chromadorea</taxon>
        <taxon>Rhabditida</taxon>
        <taxon>Tylenchina</taxon>
        <taxon>Cephalobomorpha</taxon>
        <taxon>Cephaloboidea</taxon>
        <taxon>Cephalobidae</taxon>
        <taxon>Acrobeloides</taxon>
    </lineage>
</organism>
<keyword evidence="7" id="KW-1185">Reference proteome</keyword>
<dbReference type="GO" id="GO:0016567">
    <property type="term" value="P:protein ubiquitination"/>
    <property type="evidence" value="ECO:0007669"/>
    <property type="project" value="InterPro"/>
</dbReference>
<feature type="region of interest" description="Disordered" evidence="5">
    <location>
        <begin position="182"/>
        <end position="209"/>
    </location>
</feature>
<evidence type="ECO:0000256" key="5">
    <source>
        <dbReference type="SAM" id="MobiDB-lite"/>
    </source>
</evidence>
<dbReference type="GO" id="GO:0036297">
    <property type="term" value="P:interstrand cross-link repair"/>
    <property type="evidence" value="ECO:0007669"/>
    <property type="project" value="InterPro"/>
</dbReference>
<evidence type="ECO:0000313" key="7">
    <source>
        <dbReference type="Proteomes" id="UP000887540"/>
    </source>
</evidence>
<dbReference type="InterPro" id="IPR013083">
    <property type="entry name" value="Znf_RING/FYVE/PHD"/>
</dbReference>
<dbReference type="AlphaFoldDB" id="A0A914EGV0"/>
<reference evidence="8" key="1">
    <citation type="submission" date="2022-11" db="UniProtKB">
        <authorList>
            <consortium name="WormBaseParasite"/>
        </authorList>
    </citation>
    <scope>IDENTIFICATION</scope>
</reference>
<feature type="coiled-coil region" evidence="4">
    <location>
        <begin position="113"/>
        <end position="167"/>
    </location>
</feature>
<keyword evidence="2" id="KW-0862">Zinc</keyword>
<dbReference type="PANTHER" id="PTHR16047:SF7">
    <property type="entry name" value="E3 UBIQUITIN-PROTEIN LIGASE RFWD3"/>
    <property type="match status" value="1"/>
</dbReference>
<evidence type="ECO:0000256" key="1">
    <source>
        <dbReference type="ARBA" id="ARBA00022771"/>
    </source>
</evidence>
<evidence type="ECO:0000256" key="2">
    <source>
        <dbReference type="ARBA" id="ARBA00022833"/>
    </source>
</evidence>
<accession>A0A914EGV0</accession>
<dbReference type="GO" id="GO:0005634">
    <property type="term" value="C:nucleus"/>
    <property type="evidence" value="ECO:0007669"/>
    <property type="project" value="InterPro"/>
</dbReference>
<dbReference type="InterPro" id="IPR037381">
    <property type="entry name" value="RFWD3"/>
</dbReference>
<evidence type="ECO:0000259" key="6">
    <source>
        <dbReference type="PROSITE" id="PS50089"/>
    </source>
</evidence>